<evidence type="ECO:0000259" key="1">
    <source>
        <dbReference type="PROSITE" id="PS51071"/>
    </source>
</evidence>
<dbReference type="GO" id="GO:0003677">
    <property type="term" value="F:DNA binding"/>
    <property type="evidence" value="ECO:0007669"/>
    <property type="project" value="InterPro"/>
</dbReference>
<dbReference type="InterPro" id="IPR000281">
    <property type="entry name" value="HTH_RpiR"/>
</dbReference>
<dbReference type="AlphaFoldDB" id="A0A379ZAR3"/>
<dbReference type="PANTHER" id="PTHR30514:SF1">
    <property type="entry name" value="HTH-TYPE TRANSCRIPTIONAL REGULATOR HEXR-RELATED"/>
    <property type="match status" value="1"/>
</dbReference>
<dbReference type="InterPro" id="IPR047640">
    <property type="entry name" value="RpiR-like"/>
</dbReference>
<dbReference type="Gene3D" id="1.10.10.10">
    <property type="entry name" value="Winged helix-like DNA-binding domain superfamily/Winged helix DNA-binding domain"/>
    <property type="match status" value="1"/>
</dbReference>
<dbReference type="GO" id="GO:0003700">
    <property type="term" value="F:DNA-binding transcription factor activity"/>
    <property type="evidence" value="ECO:0007669"/>
    <property type="project" value="InterPro"/>
</dbReference>
<dbReference type="Proteomes" id="UP000254765">
    <property type="component" value="Unassembled WGS sequence"/>
</dbReference>
<dbReference type="Pfam" id="PF01418">
    <property type="entry name" value="HTH_6"/>
    <property type="match status" value="1"/>
</dbReference>
<dbReference type="PANTHER" id="PTHR30514">
    <property type="entry name" value="GLUCOKINASE"/>
    <property type="match status" value="1"/>
</dbReference>
<dbReference type="InterPro" id="IPR009057">
    <property type="entry name" value="Homeodomain-like_sf"/>
</dbReference>
<evidence type="ECO:0000313" key="2">
    <source>
        <dbReference type="EMBL" id="SUI58104.1"/>
    </source>
</evidence>
<dbReference type="EMBL" id="UGYK01000002">
    <property type="protein sequence ID" value="SUI58104.1"/>
    <property type="molecule type" value="Genomic_DNA"/>
</dbReference>
<accession>A0A379ZAR3</accession>
<name>A0A379ZAR3_SERMA</name>
<reference evidence="2 3" key="1">
    <citation type="submission" date="2018-06" db="EMBL/GenBank/DDBJ databases">
        <authorList>
            <consortium name="Pathogen Informatics"/>
            <person name="Doyle S."/>
        </authorList>
    </citation>
    <scope>NUCLEOTIDE SEQUENCE [LARGE SCALE GENOMIC DNA]</scope>
    <source>
        <strain evidence="2 3">NCTC10211</strain>
    </source>
</reference>
<organism evidence="2 3">
    <name type="scientific">Serratia marcescens</name>
    <dbReference type="NCBI Taxonomy" id="615"/>
    <lineage>
        <taxon>Bacteria</taxon>
        <taxon>Pseudomonadati</taxon>
        <taxon>Pseudomonadota</taxon>
        <taxon>Gammaproteobacteria</taxon>
        <taxon>Enterobacterales</taxon>
        <taxon>Yersiniaceae</taxon>
        <taxon>Serratia</taxon>
    </lineage>
</organism>
<feature type="domain" description="HTH rpiR-type" evidence="1">
    <location>
        <begin position="7"/>
        <end position="83"/>
    </location>
</feature>
<gene>
    <name evidence="2" type="primary">ybbH_2</name>
    <name evidence="2" type="ORF">NCTC10211_03517</name>
</gene>
<sequence length="167" mass="18552">MSDSRYMNTLDKIQSHLERLSKSERKVAEVILASPQTAIHSSIATLARMADVSEPTVNRFCRRLDTKGFPDFKLHLAQSLANGTPYVNRNVEEDDSVDSYTSKIFESVMASLDTVKANLDIAAINRAVDLLTQGKKDLFLRAGRLRGSGARCDEQIFPLQHSGGLLR</sequence>
<dbReference type="FunFam" id="1.10.10.10:FF:000060">
    <property type="entry name" value="DNA-binding transcriptional regulator HexR"/>
    <property type="match status" value="1"/>
</dbReference>
<dbReference type="InterPro" id="IPR036388">
    <property type="entry name" value="WH-like_DNA-bd_sf"/>
</dbReference>
<dbReference type="PROSITE" id="PS51071">
    <property type="entry name" value="HTH_RPIR"/>
    <property type="match status" value="1"/>
</dbReference>
<proteinExistence type="predicted"/>
<dbReference type="SUPFAM" id="SSF46689">
    <property type="entry name" value="Homeodomain-like"/>
    <property type="match status" value="1"/>
</dbReference>
<evidence type="ECO:0000313" key="3">
    <source>
        <dbReference type="Proteomes" id="UP000254765"/>
    </source>
</evidence>
<protein>
    <submittedName>
        <fullName evidence="2">Uncharacterized HTH-type transcriptional regulator ybbH</fullName>
    </submittedName>
</protein>
<dbReference type="GO" id="GO:0097367">
    <property type="term" value="F:carbohydrate derivative binding"/>
    <property type="evidence" value="ECO:0007669"/>
    <property type="project" value="InterPro"/>
</dbReference>